<sequence>MDASACPNSFEAYYTPACGNAGLPAAPPSDPITPVAISWHMVPLSPTATQLVLVLLTILLATLLASKPQK</sequence>
<accession>A0A0D6PJG8</accession>
<name>A0A0D6PJG8_9PROT</name>
<dbReference type="EMBL" id="BANC01000117">
    <property type="protein sequence ID" value="GAN81812.1"/>
    <property type="molecule type" value="Genomic_DNA"/>
</dbReference>
<keyword evidence="1" id="KW-0812">Transmembrane</keyword>
<evidence type="ECO:0000256" key="1">
    <source>
        <dbReference type="SAM" id="Phobius"/>
    </source>
</evidence>
<feature type="transmembrane region" description="Helical" evidence="1">
    <location>
        <begin position="48"/>
        <end position="66"/>
    </location>
</feature>
<comment type="caution">
    <text evidence="2">The sequence shown here is derived from an EMBL/GenBank/DDBJ whole genome shotgun (WGS) entry which is preliminary data.</text>
</comment>
<gene>
    <name evidence="2" type="ORF">Aam_119_030</name>
</gene>
<dbReference type="OrthoDB" id="9993898at2"/>
<dbReference type="RefSeq" id="WP_139284813.1">
    <property type="nucleotide sequence ID" value="NZ_BANC01000117.1"/>
</dbReference>
<dbReference type="Proteomes" id="UP000032668">
    <property type="component" value="Unassembled WGS sequence"/>
</dbReference>
<reference evidence="2 3" key="1">
    <citation type="submission" date="2012-11" db="EMBL/GenBank/DDBJ databases">
        <title>Whole genome sequence of Acidocella aminolytica 101 = DSM 11237.</title>
        <authorList>
            <person name="Azuma Y."/>
            <person name="Higashiura N."/>
            <person name="Hirakawa H."/>
            <person name="Matsushita K."/>
        </authorList>
    </citation>
    <scope>NUCLEOTIDE SEQUENCE [LARGE SCALE GENOMIC DNA]</scope>
    <source>
        <strain evidence="3">101 / DSM 11237</strain>
    </source>
</reference>
<keyword evidence="1" id="KW-0472">Membrane</keyword>
<protein>
    <submittedName>
        <fullName evidence="2">Uncharacterized protein</fullName>
    </submittedName>
</protein>
<keyword evidence="3" id="KW-1185">Reference proteome</keyword>
<evidence type="ECO:0000313" key="2">
    <source>
        <dbReference type="EMBL" id="GAN81812.1"/>
    </source>
</evidence>
<dbReference type="AlphaFoldDB" id="A0A0D6PJG8"/>
<keyword evidence="1" id="KW-1133">Transmembrane helix</keyword>
<proteinExistence type="predicted"/>
<evidence type="ECO:0000313" key="3">
    <source>
        <dbReference type="Proteomes" id="UP000032668"/>
    </source>
</evidence>
<dbReference type="STRING" id="1120923.SAMN02746095_01263"/>
<organism evidence="2 3">
    <name type="scientific">Acidocella aminolytica 101 = DSM 11237</name>
    <dbReference type="NCBI Taxonomy" id="1120923"/>
    <lineage>
        <taxon>Bacteria</taxon>
        <taxon>Pseudomonadati</taxon>
        <taxon>Pseudomonadota</taxon>
        <taxon>Alphaproteobacteria</taxon>
        <taxon>Acetobacterales</taxon>
        <taxon>Acidocellaceae</taxon>
        <taxon>Acidocella</taxon>
    </lineage>
</organism>